<dbReference type="Gene3D" id="1.10.8.60">
    <property type="match status" value="1"/>
</dbReference>
<dbReference type="HOGENOM" id="CLU_000688_2_0_2"/>
<dbReference type="RefSeq" id="WP_013193891.1">
    <property type="nucleotide sequence ID" value="NC_014253.1"/>
</dbReference>
<evidence type="ECO:0000256" key="9">
    <source>
        <dbReference type="RuleBase" id="RU003651"/>
    </source>
</evidence>
<dbReference type="InterPro" id="IPR041569">
    <property type="entry name" value="AAA_lid_3"/>
</dbReference>
<dbReference type="AlphaFoldDB" id="D7E7Y1"/>
<keyword evidence="3" id="KW-0963">Cytoplasm</keyword>
<evidence type="ECO:0000256" key="3">
    <source>
        <dbReference type="ARBA" id="ARBA00022490"/>
    </source>
</evidence>
<dbReference type="GO" id="GO:0005737">
    <property type="term" value="C:cytoplasm"/>
    <property type="evidence" value="ECO:0007669"/>
    <property type="project" value="UniProtKB-SubCell"/>
</dbReference>
<evidence type="ECO:0000256" key="4">
    <source>
        <dbReference type="ARBA" id="ARBA00022741"/>
    </source>
</evidence>
<feature type="coiled-coil region" evidence="10">
    <location>
        <begin position="42"/>
        <end position="90"/>
    </location>
</feature>
<feature type="compositionally biased region" description="Basic and acidic residues" evidence="11">
    <location>
        <begin position="26"/>
        <end position="39"/>
    </location>
</feature>
<evidence type="ECO:0000256" key="1">
    <source>
        <dbReference type="ARBA" id="ARBA00004496"/>
    </source>
</evidence>
<evidence type="ECO:0000256" key="7">
    <source>
        <dbReference type="ARBA" id="ARBA00023054"/>
    </source>
</evidence>
<dbReference type="Pfam" id="PF00004">
    <property type="entry name" value="AAA"/>
    <property type="match status" value="1"/>
</dbReference>
<dbReference type="InterPro" id="IPR012340">
    <property type="entry name" value="NA-bd_OB-fold"/>
</dbReference>
<comment type="similarity">
    <text evidence="2 9">Belongs to the AAA ATPase family.</text>
</comment>
<dbReference type="STRING" id="644295.Metev_0405"/>
<feature type="region of interest" description="Disordered" evidence="11">
    <location>
        <begin position="1"/>
        <end position="39"/>
    </location>
</feature>
<dbReference type="PANTHER" id="PTHR23073">
    <property type="entry name" value="26S PROTEASOME REGULATORY SUBUNIT"/>
    <property type="match status" value="1"/>
</dbReference>
<dbReference type="Proteomes" id="UP000000391">
    <property type="component" value="Chromosome"/>
</dbReference>
<dbReference type="InterPro" id="IPR003960">
    <property type="entry name" value="ATPase_AAA_CS"/>
</dbReference>
<dbReference type="Gene3D" id="3.40.50.300">
    <property type="entry name" value="P-loop containing nucleotide triphosphate hydrolases"/>
    <property type="match status" value="1"/>
</dbReference>
<gene>
    <name evidence="13" type="ordered locus">Metev_0405</name>
</gene>
<keyword evidence="13" id="KW-0378">Hydrolase</keyword>
<keyword evidence="6 13" id="KW-0647">Proteasome</keyword>
<evidence type="ECO:0000256" key="6">
    <source>
        <dbReference type="ARBA" id="ARBA00022942"/>
    </source>
</evidence>
<dbReference type="KEGG" id="mev:Metev_0405"/>
<evidence type="ECO:0000256" key="8">
    <source>
        <dbReference type="ARBA" id="ARBA00023186"/>
    </source>
</evidence>
<protein>
    <submittedName>
        <fullName evidence="13">26S proteasome subunit P45 family</fullName>
        <ecNumber evidence="13">3.6.4.3</ecNumber>
    </submittedName>
</protein>
<feature type="domain" description="AAA+ ATPase" evidence="12">
    <location>
        <begin position="201"/>
        <end position="340"/>
    </location>
</feature>
<dbReference type="FunFam" id="3.40.50.300:FF:000033">
    <property type="entry name" value="26S protease regulatory subunit 6B"/>
    <property type="match status" value="1"/>
</dbReference>
<proteinExistence type="inferred from homology"/>
<dbReference type="GeneID" id="9346023"/>
<dbReference type="Gene3D" id="2.40.50.140">
    <property type="entry name" value="Nucleic acid-binding proteins"/>
    <property type="match status" value="1"/>
</dbReference>
<dbReference type="InterPro" id="IPR003593">
    <property type="entry name" value="AAA+_ATPase"/>
</dbReference>
<dbReference type="EC" id="3.6.4.3" evidence="13"/>
<evidence type="ECO:0000313" key="14">
    <source>
        <dbReference type="Proteomes" id="UP000000391"/>
    </source>
</evidence>
<evidence type="ECO:0000256" key="5">
    <source>
        <dbReference type="ARBA" id="ARBA00022840"/>
    </source>
</evidence>
<evidence type="ECO:0000313" key="13">
    <source>
        <dbReference type="EMBL" id="ADI73323.1"/>
    </source>
</evidence>
<comment type="subcellular location">
    <subcellularLocation>
        <location evidence="1">Cytoplasm</location>
    </subcellularLocation>
</comment>
<dbReference type="SMART" id="SM00382">
    <property type="entry name" value="AAA"/>
    <property type="match status" value="1"/>
</dbReference>
<keyword evidence="14" id="KW-1185">Reference proteome</keyword>
<evidence type="ECO:0000259" key="12">
    <source>
        <dbReference type="SMART" id="SM00382"/>
    </source>
</evidence>
<dbReference type="NCBIfam" id="NF003069">
    <property type="entry name" value="PRK03992.1"/>
    <property type="match status" value="1"/>
</dbReference>
<dbReference type="Pfam" id="PF17862">
    <property type="entry name" value="AAA_lid_3"/>
    <property type="match status" value="1"/>
</dbReference>
<reference evidence="13 14" key="1">
    <citation type="submission" date="2010-06" db="EMBL/GenBank/DDBJ databases">
        <title>Complete sequence chromosome of Methanohalobium evestigatum Z-7303.</title>
        <authorList>
            <consortium name="US DOE Joint Genome Institute"/>
            <person name="Lucas S."/>
            <person name="Copeland A."/>
            <person name="Lapidus A."/>
            <person name="Cheng J.-F."/>
            <person name="Bruce D."/>
            <person name="Goodwin L."/>
            <person name="Pitluck S."/>
            <person name="Saunders E."/>
            <person name="Detter J.C."/>
            <person name="Han C."/>
            <person name="Tapia R."/>
            <person name="Land M."/>
            <person name="Hauser L."/>
            <person name="Kyrpides N."/>
            <person name="Mikhailova N."/>
            <person name="Sieprawska-Lupa M."/>
            <person name="Whitman W.B."/>
            <person name="Anderson I."/>
            <person name="Woyke T."/>
        </authorList>
    </citation>
    <scope>NUCLEOTIDE SEQUENCE [LARGE SCALE GENOMIC DNA]</scope>
    <source>
        <strain evidence="14">ATCC BAA-1072 / DSM 3721 / NBRC 107634 / OCM 161 / Z-7303</strain>
    </source>
</reference>
<dbReference type="GO" id="GO:0016887">
    <property type="term" value="F:ATP hydrolysis activity"/>
    <property type="evidence" value="ECO:0007669"/>
    <property type="project" value="InterPro"/>
</dbReference>
<evidence type="ECO:0000256" key="11">
    <source>
        <dbReference type="SAM" id="MobiDB-lite"/>
    </source>
</evidence>
<dbReference type="OrthoDB" id="77269at2157"/>
<keyword evidence="8" id="KW-0143">Chaperone</keyword>
<keyword evidence="5 9" id="KW-0067">ATP-binding</keyword>
<dbReference type="InterPro" id="IPR027417">
    <property type="entry name" value="P-loop_NTPase"/>
</dbReference>
<dbReference type="SUPFAM" id="SSF52540">
    <property type="entry name" value="P-loop containing nucleoside triphosphate hydrolases"/>
    <property type="match status" value="1"/>
</dbReference>
<keyword evidence="7 10" id="KW-0175">Coiled coil</keyword>
<dbReference type="InterPro" id="IPR050221">
    <property type="entry name" value="26S_Proteasome_ATPase"/>
</dbReference>
<dbReference type="EMBL" id="CP002069">
    <property type="protein sequence ID" value="ADI73323.1"/>
    <property type="molecule type" value="Genomic_DNA"/>
</dbReference>
<name>D7E7Y1_METEZ</name>
<keyword evidence="4 9" id="KW-0547">Nucleotide-binding</keyword>
<evidence type="ECO:0000256" key="2">
    <source>
        <dbReference type="ARBA" id="ARBA00006914"/>
    </source>
</evidence>
<dbReference type="InterPro" id="IPR003959">
    <property type="entry name" value="ATPase_AAA_core"/>
</dbReference>
<accession>D7E7Y1</accession>
<organism evidence="13 14">
    <name type="scientific">Methanohalobium evestigatum (strain ATCC BAA-1072 / DSM 3721 / NBRC 107634 / OCM 161 / Z-7303)</name>
    <dbReference type="NCBI Taxonomy" id="644295"/>
    <lineage>
        <taxon>Archaea</taxon>
        <taxon>Methanobacteriati</taxon>
        <taxon>Methanobacteriota</taxon>
        <taxon>Stenosarchaea group</taxon>
        <taxon>Methanomicrobia</taxon>
        <taxon>Methanosarcinales</taxon>
        <taxon>Methanosarcinaceae</taxon>
        <taxon>Methanohalobium</taxon>
    </lineage>
</organism>
<sequence>MTTSNSSSESNPTTNTVNSNNEYDELEKSESSDTEDLENKDIDTLISDIKSLRVQNENLRANLLDANMTISNYEEEIEKLNKQIDQLSKPPLFVATVLEINDDTVVLRQHGNNQEVVTNVSSDFKDQLEPGVRVSVNAAFSVISVISRAADVRAQIMEVINSPGIDYDMIGGLDDIIQEVIESVQLPLTEQELFDNIGIEPPSGVLLYGPPGSGKTLIAKAVASQANATFIRMSGSDLVQKFIGEGARLVKDVFEMARSKSPSILFIDEIDAVGGMRTHDGTTGSAEVNRTMLQLLAEMDGFDPKGEVKIIAATNRADLLDPALLRPGRFDRLIEIPKPDNKGREDILRIQTRKMNLSDDVDFTRLADITEGLTGADLMALVKEAGMFVLRRRGNQINMQDFLDSYEKIVEEEEVHTPIGGMFG</sequence>
<dbReference type="GO" id="GO:0005524">
    <property type="term" value="F:ATP binding"/>
    <property type="evidence" value="ECO:0007669"/>
    <property type="project" value="UniProtKB-KW"/>
</dbReference>
<dbReference type="PROSITE" id="PS00674">
    <property type="entry name" value="AAA"/>
    <property type="match status" value="1"/>
</dbReference>
<feature type="compositionally biased region" description="Low complexity" evidence="11">
    <location>
        <begin position="1"/>
        <end position="21"/>
    </location>
</feature>
<evidence type="ECO:0000256" key="10">
    <source>
        <dbReference type="SAM" id="Coils"/>
    </source>
</evidence>
<dbReference type="GO" id="GO:0000502">
    <property type="term" value="C:proteasome complex"/>
    <property type="evidence" value="ECO:0007669"/>
    <property type="project" value="UniProtKB-KW"/>
</dbReference>